<reference evidence="3" key="1">
    <citation type="journal article" date="2014" name="Science">
        <title>Ancient hybridizations among the ancestral genomes of bread wheat.</title>
        <authorList>
            <consortium name="International Wheat Genome Sequencing Consortium,"/>
            <person name="Marcussen T."/>
            <person name="Sandve S.R."/>
            <person name="Heier L."/>
            <person name="Spannagl M."/>
            <person name="Pfeifer M."/>
            <person name="Jakobsen K.S."/>
            <person name="Wulff B.B."/>
            <person name="Steuernagel B."/>
            <person name="Mayer K.F."/>
            <person name="Olsen O.A."/>
        </authorList>
    </citation>
    <scope>NUCLEOTIDE SEQUENCE [LARGE SCALE GENOMIC DNA]</scope>
    <source>
        <strain evidence="3">cv. AL8/78</strain>
    </source>
</reference>
<dbReference type="PANTHER" id="PTHR47150:SF7">
    <property type="entry name" value="NUCLEASE"/>
    <property type="match status" value="1"/>
</dbReference>
<keyword evidence="3" id="KW-1185">Reference proteome</keyword>
<reference evidence="2" key="3">
    <citation type="journal article" date="2017" name="Nature">
        <title>Genome sequence of the progenitor of the wheat D genome Aegilops tauschii.</title>
        <authorList>
            <person name="Luo M.C."/>
            <person name="Gu Y.Q."/>
            <person name="Puiu D."/>
            <person name="Wang H."/>
            <person name="Twardziok S.O."/>
            <person name="Deal K.R."/>
            <person name="Huo N."/>
            <person name="Zhu T."/>
            <person name="Wang L."/>
            <person name="Wang Y."/>
            <person name="McGuire P.E."/>
            <person name="Liu S."/>
            <person name="Long H."/>
            <person name="Ramasamy R.K."/>
            <person name="Rodriguez J.C."/>
            <person name="Van S.L."/>
            <person name="Yuan L."/>
            <person name="Wang Z."/>
            <person name="Xia Z."/>
            <person name="Xiao L."/>
            <person name="Anderson O.D."/>
            <person name="Ouyang S."/>
            <person name="Liang Y."/>
            <person name="Zimin A.V."/>
            <person name="Pertea G."/>
            <person name="Qi P."/>
            <person name="Bennetzen J.L."/>
            <person name="Dai X."/>
            <person name="Dawson M.W."/>
            <person name="Muller H.G."/>
            <person name="Kugler K."/>
            <person name="Rivarola-Duarte L."/>
            <person name="Spannagl M."/>
            <person name="Mayer K.F.X."/>
            <person name="Lu F.H."/>
            <person name="Bevan M.W."/>
            <person name="Leroy P."/>
            <person name="Li P."/>
            <person name="You F.M."/>
            <person name="Sun Q."/>
            <person name="Liu Z."/>
            <person name="Lyons E."/>
            <person name="Wicker T."/>
            <person name="Salzberg S.L."/>
            <person name="Devos K.M."/>
            <person name="Dvorak J."/>
        </authorList>
    </citation>
    <scope>NUCLEOTIDE SEQUENCE [LARGE SCALE GENOMIC DNA]</scope>
    <source>
        <strain evidence="2">cv. AL8/78</strain>
    </source>
</reference>
<dbReference type="AlphaFoldDB" id="A0A453P7F6"/>
<organism evidence="2 3">
    <name type="scientific">Aegilops tauschii subsp. strangulata</name>
    <name type="common">Goatgrass</name>
    <dbReference type="NCBI Taxonomy" id="200361"/>
    <lineage>
        <taxon>Eukaryota</taxon>
        <taxon>Viridiplantae</taxon>
        <taxon>Streptophyta</taxon>
        <taxon>Embryophyta</taxon>
        <taxon>Tracheophyta</taxon>
        <taxon>Spermatophyta</taxon>
        <taxon>Magnoliopsida</taxon>
        <taxon>Liliopsida</taxon>
        <taxon>Poales</taxon>
        <taxon>Poaceae</taxon>
        <taxon>BOP clade</taxon>
        <taxon>Pooideae</taxon>
        <taxon>Triticodae</taxon>
        <taxon>Triticeae</taxon>
        <taxon>Triticinae</taxon>
        <taxon>Aegilops</taxon>
    </lineage>
</organism>
<evidence type="ECO:0000313" key="3">
    <source>
        <dbReference type="Proteomes" id="UP000015105"/>
    </source>
</evidence>
<feature type="region of interest" description="Disordered" evidence="1">
    <location>
        <begin position="24"/>
        <end position="46"/>
    </location>
</feature>
<dbReference type="InterPro" id="IPR006912">
    <property type="entry name" value="Harbinger_derived_prot"/>
</dbReference>
<sequence length="46" mass="5169">MGSYFTDDIYPQWAAFVKTISKPQGNKQSHFATMQEAAGKDVERTS</sequence>
<dbReference type="Gramene" id="AET6Gv20635800.1">
    <property type="protein sequence ID" value="AET6Gv20635800.1"/>
    <property type="gene ID" value="AET6Gv20635800"/>
</dbReference>
<accession>A0A453P7F6</accession>
<dbReference type="EnsemblPlants" id="AET6Gv20635800.1">
    <property type="protein sequence ID" value="AET6Gv20635800.1"/>
    <property type="gene ID" value="AET6Gv20635800"/>
</dbReference>
<name>A0A453P7F6_AEGTS</name>
<dbReference type="Pfam" id="PF04827">
    <property type="entry name" value="Plant_tran"/>
    <property type="match status" value="1"/>
</dbReference>
<reference evidence="3" key="2">
    <citation type="journal article" date="2017" name="Nat. Plants">
        <title>The Aegilops tauschii genome reveals multiple impacts of transposons.</title>
        <authorList>
            <person name="Zhao G."/>
            <person name="Zou C."/>
            <person name="Li K."/>
            <person name="Wang K."/>
            <person name="Li T."/>
            <person name="Gao L."/>
            <person name="Zhang X."/>
            <person name="Wang H."/>
            <person name="Yang Z."/>
            <person name="Liu X."/>
            <person name="Jiang W."/>
            <person name="Mao L."/>
            <person name="Kong X."/>
            <person name="Jiao Y."/>
            <person name="Jia J."/>
        </authorList>
    </citation>
    <scope>NUCLEOTIDE SEQUENCE [LARGE SCALE GENOMIC DNA]</scope>
    <source>
        <strain evidence="3">cv. AL8/78</strain>
    </source>
</reference>
<dbReference type="PANTHER" id="PTHR47150">
    <property type="entry name" value="OS12G0169200 PROTEIN"/>
    <property type="match status" value="1"/>
</dbReference>
<reference evidence="2" key="4">
    <citation type="submission" date="2019-03" db="UniProtKB">
        <authorList>
            <consortium name="EnsemblPlants"/>
        </authorList>
    </citation>
    <scope>IDENTIFICATION</scope>
</reference>
<reference evidence="2" key="5">
    <citation type="journal article" date="2021" name="G3 (Bethesda)">
        <title>Aegilops tauschii genome assembly Aet v5.0 features greater sequence contiguity and improved annotation.</title>
        <authorList>
            <person name="Wang L."/>
            <person name="Zhu T."/>
            <person name="Rodriguez J.C."/>
            <person name="Deal K.R."/>
            <person name="Dubcovsky J."/>
            <person name="McGuire P.E."/>
            <person name="Lux T."/>
            <person name="Spannagl M."/>
            <person name="Mayer K.F.X."/>
            <person name="Baldrich P."/>
            <person name="Meyers B.C."/>
            <person name="Huo N."/>
            <person name="Gu Y.Q."/>
            <person name="Zhou H."/>
            <person name="Devos K.M."/>
            <person name="Bennetzen J.L."/>
            <person name="Unver T."/>
            <person name="Budak H."/>
            <person name="Gulick P.J."/>
            <person name="Galiba G."/>
            <person name="Kalapos B."/>
            <person name="Nelson D.R."/>
            <person name="Li P."/>
            <person name="You F.M."/>
            <person name="Luo M.C."/>
            <person name="Dvorak J."/>
        </authorList>
    </citation>
    <scope>NUCLEOTIDE SEQUENCE [LARGE SCALE GENOMIC DNA]</scope>
    <source>
        <strain evidence="2">cv. AL8/78</strain>
    </source>
</reference>
<proteinExistence type="predicted"/>
<evidence type="ECO:0000256" key="1">
    <source>
        <dbReference type="SAM" id="MobiDB-lite"/>
    </source>
</evidence>
<evidence type="ECO:0000313" key="2">
    <source>
        <dbReference type="EnsemblPlants" id="AET6Gv20635800.1"/>
    </source>
</evidence>
<protein>
    <submittedName>
        <fullName evidence="2">Uncharacterized protein</fullName>
    </submittedName>
</protein>
<dbReference type="Proteomes" id="UP000015105">
    <property type="component" value="Chromosome 6D"/>
</dbReference>